<proteinExistence type="inferred from homology"/>
<dbReference type="Gene3D" id="3.40.50.1820">
    <property type="entry name" value="alpha/beta hydrolase"/>
    <property type="match status" value="1"/>
</dbReference>
<reference evidence="5 6" key="1">
    <citation type="submission" date="2024-07" db="EMBL/GenBank/DDBJ databases">
        <title>Section-level genome sequencing and comparative genomics of Aspergillus sections Usti and Cavernicolus.</title>
        <authorList>
            <consortium name="Lawrence Berkeley National Laboratory"/>
            <person name="Nybo J.L."/>
            <person name="Vesth T.C."/>
            <person name="Theobald S."/>
            <person name="Frisvad J.C."/>
            <person name="Larsen T.O."/>
            <person name="Kjaerboelling I."/>
            <person name="Rothschild-Mancinelli K."/>
            <person name="Lyhne E.K."/>
            <person name="Kogle M.E."/>
            <person name="Barry K."/>
            <person name="Clum A."/>
            <person name="Na H."/>
            <person name="Ledsgaard L."/>
            <person name="Lin J."/>
            <person name="Lipzen A."/>
            <person name="Kuo A."/>
            <person name="Riley R."/>
            <person name="Mondo S."/>
            <person name="Labutti K."/>
            <person name="Haridas S."/>
            <person name="Pangalinan J."/>
            <person name="Salamov A.A."/>
            <person name="Simmons B.A."/>
            <person name="Magnuson J.K."/>
            <person name="Chen J."/>
            <person name="Drula E."/>
            <person name="Henrissat B."/>
            <person name="Wiebenga A."/>
            <person name="Lubbers R.J."/>
            <person name="Gomes A.C."/>
            <person name="Makela M.R."/>
            <person name="Stajich J."/>
            <person name="Grigoriev I.V."/>
            <person name="Mortensen U.H."/>
            <person name="De Vries R.P."/>
            <person name="Baker S.E."/>
            <person name="Andersen M.R."/>
        </authorList>
    </citation>
    <scope>NUCLEOTIDE SEQUENCE [LARGE SCALE GENOMIC DNA]</scope>
    <source>
        <strain evidence="5 6">CBS 588.65</strain>
    </source>
</reference>
<gene>
    <name evidence="5" type="ORF">BJX63DRAFT_422270</name>
</gene>
<dbReference type="InterPro" id="IPR029058">
    <property type="entry name" value="AB_hydrolase_fold"/>
</dbReference>
<organism evidence="5 6">
    <name type="scientific">Aspergillus granulosus</name>
    <dbReference type="NCBI Taxonomy" id="176169"/>
    <lineage>
        <taxon>Eukaryota</taxon>
        <taxon>Fungi</taxon>
        <taxon>Dikarya</taxon>
        <taxon>Ascomycota</taxon>
        <taxon>Pezizomycotina</taxon>
        <taxon>Eurotiomycetes</taxon>
        <taxon>Eurotiomycetidae</taxon>
        <taxon>Eurotiales</taxon>
        <taxon>Aspergillaceae</taxon>
        <taxon>Aspergillus</taxon>
        <taxon>Aspergillus subgen. Nidulantes</taxon>
    </lineage>
</organism>
<dbReference type="GO" id="GO:0016787">
    <property type="term" value="F:hydrolase activity"/>
    <property type="evidence" value="ECO:0007669"/>
    <property type="project" value="UniProtKB-KW"/>
</dbReference>
<keyword evidence="6" id="KW-1185">Reference proteome</keyword>
<dbReference type="InterPro" id="IPR050309">
    <property type="entry name" value="Type-B_Carboxylest/Lipase"/>
</dbReference>
<name>A0ABR4H7Z6_9EURO</name>
<evidence type="ECO:0000256" key="1">
    <source>
        <dbReference type="ARBA" id="ARBA00005964"/>
    </source>
</evidence>
<evidence type="ECO:0000313" key="6">
    <source>
        <dbReference type="Proteomes" id="UP001610334"/>
    </source>
</evidence>
<dbReference type="EMBL" id="JBFXLT010000056">
    <property type="protein sequence ID" value="KAL2811582.1"/>
    <property type="molecule type" value="Genomic_DNA"/>
</dbReference>
<dbReference type="PROSITE" id="PS00122">
    <property type="entry name" value="CARBOXYLESTERASE_B_1"/>
    <property type="match status" value="1"/>
</dbReference>
<evidence type="ECO:0000313" key="5">
    <source>
        <dbReference type="EMBL" id="KAL2811582.1"/>
    </source>
</evidence>
<keyword evidence="2 3" id="KW-0378">Hydrolase</keyword>
<dbReference type="InterPro" id="IPR002018">
    <property type="entry name" value="CarbesteraseB"/>
</dbReference>
<dbReference type="Pfam" id="PF00135">
    <property type="entry name" value="COesterase"/>
    <property type="match status" value="1"/>
</dbReference>
<dbReference type="InterPro" id="IPR019826">
    <property type="entry name" value="Carboxylesterase_B_AS"/>
</dbReference>
<dbReference type="SUPFAM" id="SSF53474">
    <property type="entry name" value="alpha/beta-Hydrolases"/>
    <property type="match status" value="1"/>
</dbReference>
<protein>
    <recommendedName>
        <fullName evidence="3">Carboxylic ester hydrolase</fullName>
        <ecNumber evidence="3">3.1.1.-</ecNumber>
    </recommendedName>
</protein>
<comment type="similarity">
    <text evidence="1 3">Belongs to the type-B carboxylesterase/lipase family.</text>
</comment>
<evidence type="ECO:0000256" key="2">
    <source>
        <dbReference type="ARBA" id="ARBA00022801"/>
    </source>
</evidence>
<dbReference type="EC" id="3.1.1.-" evidence="3"/>
<evidence type="ECO:0000259" key="4">
    <source>
        <dbReference type="Pfam" id="PF00135"/>
    </source>
</evidence>
<evidence type="ECO:0000256" key="3">
    <source>
        <dbReference type="RuleBase" id="RU361235"/>
    </source>
</evidence>
<dbReference type="PANTHER" id="PTHR11559">
    <property type="entry name" value="CARBOXYLESTERASE"/>
    <property type="match status" value="1"/>
</dbReference>
<feature type="domain" description="Carboxylesterase type B" evidence="4">
    <location>
        <begin position="13"/>
        <end position="507"/>
    </location>
</feature>
<dbReference type="Proteomes" id="UP001610334">
    <property type="component" value="Unassembled WGS sequence"/>
</dbReference>
<sequence>MATLAFPLEKRAATVTIANGTIHGGSSGSVEFFKGIPFAQPPVGNLRFRHPVPWDSSFGELDVTQPASLCMQADGTGSEDCLKLLVIRPSSRPTTKLPVVVFIHGGAFSSGGAEAGNDGTPLVQQGIVLGQPFILVSIQYRLGAFGFLPGKDLVGNSNLGLRDQRLALQWVRDNISAFGGDPEKVVLFGFSAGSMSAMDHTIINGGDMDGLFRGVVLASGSVLPALNVDHPKAQDVYDSLVSRAGCGSSGNTLECLRSLDAKTLQKAAYSLNIEYKHLGINLPYLPRPDTSDGFFALSPDAAIRAGKFAKVPVLSGDTEDEGTFFALTQTNITTSTHLSSYIATYFPRYEQEAKTLVSKYPDDLGISGSPYGTGLNGNIFGQFKRMASILGDLAFIFERRFHLQTVCNQVPCYSYLNAALHGFNVLGSFHGSDGMQLLSNSSTIPAQTQRRYAIAFINTLDPNGAGISSPLIQWPKYTPESPQLVLEKGFGNELLKDDFRATQYKFWSENVAKFRL</sequence>
<accession>A0ABR4H7Z6</accession>
<comment type="caution">
    <text evidence="5">The sequence shown here is derived from an EMBL/GenBank/DDBJ whole genome shotgun (WGS) entry which is preliminary data.</text>
</comment>